<organism evidence="2 3">
    <name type="scientific">Arthrobotrys musiformis</name>
    <dbReference type="NCBI Taxonomy" id="47236"/>
    <lineage>
        <taxon>Eukaryota</taxon>
        <taxon>Fungi</taxon>
        <taxon>Dikarya</taxon>
        <taxon>Ascomycota</taxon>
        <taxon>Pezizomycotina</taxon>
        <taxon>Orbiliomycetes</taxon>
        <taxon>Orbiliales</taxon>
        <taxon>Orbiliaceae</taxon>
        <taxon>Arthrobotrys</taxon>
    </lineage>
</organism>
<dbReference type="InterPro" id="IPR036047">
    <property type="entry name" value="F-box-like_dom_sf"/>
</dbReference>
<dbReference type="Proteomes" id="UP001370758">
    <property type="component" value="Unassembled WGS sequence"/>
</dbReference>
<dbReference type="EMBL" id="JAVHJL010000007">
    <property type="protein sequence ID" value="KAK6499980.1"/>
    <property type="molecule type" value="Genomic_DNA"/>
</dbReference>
<comment type="caution">
    <text evidence="2">The sequence shown here is derived from an EMBL/GenBank/DDBJ whole genome shotgun (WGS) entry which is preliminary data.</text>
</comment>
<dbReference type="Pfam" id="PF12937">
    <property type="entry name" value="F-box-like"/>
    <property type="match status" value="1"/>
</dbReference>
<feature type="domain" description="F-box" evidence="1">
    <location>
        <begin position="1"/>
        <end position="50"/>
    </location>
</feature>
<gene>
    <name evidence="2" type="ORF">TWF481_010337</name>
</gene>
<protein>
    <recommendedName>
        <fullName evidence="1">F-box domain-containing protein</fullName>
    </recommendedName>
</protein>
<dbReference type="AlphaFoldDB" id="A0AAV9W1M8"/>
<dbReference type="InterPro" id="IPR001810">
    <property type="entry name" value="F-box_dom"/>
</dbReference>
<sequence>MVNITALPTEVFLDIFERLNHSSLSQTKTVCKLFQEIVPRIPSRSHTLRIDEPGHSGWKFVRNLLSNPRAASQFTDLYVEWERRDGDNPDTWTHRWEWTEDELRRINELEKQITDPPLTRERSKPSREVSILKHCFH</sequence>
<proteinExistence type="predicted"/>
<dbReference type="SUPFAM" id="SSF81383">
    <property type="entry name" value="F-box domain"/>
    <property type="match status" value="1"/>
</dbReference>
<keyword evidence="3" id="KW-1185">Reference proteome</keyword>
<evidence type="ECO:0000313" key="3">
    <source>
        <dbReference type="Proteomes" id="UP001370758"/>
    </source>
</evidence>
<name>A0AAV9W1M8_9PEZI</name>
<evidence type="ECO:0000313" key="2">
    <source>
        <dbReference type="EMBL" id="KAK6499980.1"/>
    </source>
</evidence>
<accession>A0AAV9W1M8</accession>
<reference evidence="2 3" key="1">
    <citation type="submission" date="2023-08" db="EMBL/GenBank/DDBJ databases">
        <authorList>
            <person name="Palmer J.M."/>
        </authorList>
    </citation>
    <scope>NUCLEOTIDE SEQUENCE [LARGE SCALE GENOMIC DNA]</scope>
    <source>
        <strain evidence="2 3">TWF481</strain>
    </source>
</reference>
<dbReference type="Gene3D" id="1.20.1280.50">
    <property type="match status" value="1"/>
</dbReference>
<evidence type="ECO:0000259" key="1">
    <source>
        <dbReference type="PROSITE" id="PS50181"/>
    </source>
</evidence>
<dbReference type="PROSITE" id="PS50181">
    <property type="entry name" value="FBOX"/>
    <property type="match status" value="1"/>
</dbReference>